<dbReference type="Pfam" id="PF00400">
    <property type="entry name" value="WD40"/>
    <property type="match status" value="1"/>
</dbReference>
<organism evidence="1 2">
    <name type="scientific">Eublepharis macularius</name>
    <name type="common">Leopard gecko</name>
    <name type="synonym">Cyrtodactylus macularius</name>
    <dbReference type="NCBI Taxonomy" id="481883"/>
    <lineage>
        <taxon>Eukaryota</taxon>
        <taxon>Metazoa</taxon>
        <taxon>Chordata</taxon>
        <taxon>Craniata</taxon>
        <taxon>Vertebrata</taxon>
        <taxon>Euteleostomi</taxon>
        <taxon>Lepidosauria</taxon>
        <taxon>Squamata</taxon>
        <taxon>Bifurcata</taxon>
        <taxon>Gekkota</taxon>
        <taxon>Eublepharidae</taxon>
        <taxon>Eublepharinae</taxon>
        <taxon>Eublepharis</taxon>
    </lineage>
</organism>
<dbReference type="InterPro" id="IPR015943">
    <property type="entry name" value="WD40/YVTN_repeat-like_dom_sf"/>
</dbReference>
<name>A0AA97J2E8_EUBMA</name>
<accession>A0AA97J2E8</accession>
<dbReference type="InterPro" id="IPR001680">
    <property type="entry name" value="WD40_rpt"/>
</dbReference>
<evidence type="ECO:0000313" key="1">
    <source>
        <dbReference type="Proteomes" id="UP001190640"/>
    </source>
</evidence>
<dbReference type="SMART" id="SM00320">
    <property type="entry name" value="WD40"/>
    <property type="match status" value="3"/>
</dbReference>
<dbReference type="RefSeq" id="XP_054829962.1">
    <property type="nucleotide sequence ID" value="XM_054973987.1"/>
</dbReference>
<evidence type="ECO:0000313" key="2">
    <source>
        <dbReference type="RefSeq" id="XP_054829962.1"/>
    </source>
</evidence>
<reference evidence="2" key="1">
    <citation type="submission" date="2025-08" db="UniProtKB">
        <authorList>
            <consortium name="RefSeq"/>
        </authorList>
    </citation>
    <scope>IDENTIFICATION</scope>
    <source>
        <tissue evidence="2">Blood</tissue>
    </source>
</reference>
<keyword evidence="1" id="KW-1185">Reference proteome</keyword>
<dbReference type="GeneID" id="129325966"/>
<dbReference type="GO" id="GO:0000922">
    <property type="term" value="C:spindle pole"/>
    <property type="evidence" value="ECO:0007669"/>
    <property type="project" value="TreeGrafter"/>
</dbReference>
<dbReference type="InterPro" id="IPR036322">
    <property type="entry name" value="WD40_repeat_dom_sf"/>
</dbReference>
<dbReference type="PANTHER" id="PTHR46947:SF1">
    <property type="entry name" value="WD REPEAT-CONTAINING PROTEIN 73"/>
    <property type="match status" value="1"/>
</dbReference>
<dbReference type="GO" id="GO:0005829">
    <property type="term" value="C:cytosol"/>
    <property type="evidence" value="ECO:0007669"/>
    <property type="project" value="TreeGrafter"/>
</dbReference>
<dbReference type="KEGG" id="emc:129325966"/>
<protein>
    <submittedName>
        <fullName evidence="2">WD repeat-containing protein 73</fullName>
    </submittedName>
</protein>
<dbReference type="AlphaFoldDB" id="A0AA97J2E8"/>
<dbReference type="GO" id="GO:0031122">
    <property type="term" value="P:cytoplasmic microtubule organization"/>
    <property type="evidence" value="ECO:0007669"/>
    <property type="project" value="TreeGrafter"/>
</dbReference>
<dbReference type="SUPFAM" id="SSF50978">
    <property type="entry name" value="WD40 repeat-like"/>
    <property type="match status" value="1"/>
</dbReference>
<gene>
    <name evidence="2" type="primary">WDR73</name>
</gene>
<dbReference type="CTD" id="84942"/>
<dbReference type="InterPro" id="IPR042795">
    <property type="entry name" value="Wdr73"/>
</dbReference>
<proteinExistence type="predicted"/>
<dbReference type="Gene3D" id="2.130.10.10">
    <property type="entry name" value="YVTN repeat-like/Quinoprotein amine dehydrogenase"/>
    <property type="match status" value="1"/>
</dbReference>
<dbReference type="Proteomes" id="UP001190640">
    <property type="component" value="Chromosome 3"/>
</dbReference>
<dbReference type="PANTHER" id="PTHR46947">
    <property type="entry name" value="WD REPEAT-CONTAINING PROTEIN 73"/>
    <property type="match status" value="1"/>
</dbReference>
<sequence length="388" mass="41967">MREEEEEEAGGADAWLLDSLRLYNDLHVYELHEPTRVIAWTGEKRVCVAGYDDRRRNEILRLLLPPRLFAKENQGLCPERDFKLELGGFADRPVYSLKHVPETSLLVTSGPPDSSVQVWCMEQDETDVIKPLGTIPTGKGDEPAWAKIATASSTSAWVLHGLKTSDVQVTEIESRKIVFRAASANQDELATLEFLDQTTVLACSAKGQLFLADIRQPQGLLGAVEDASIASALGGGRWCAGVRHNPLGSVGDHPRIARLSAGGCIVLTDPRNMTSPLKAATGCRPASNLPGSEFLCISFAPQLEECLAVSGFDGTVCIYDTQSWGPAPQEREPLFVHRGHIFSGAEGADGPALVTAHTWHPSKPRTLLSAATDGSLHVWDWADPSGAS</sequence>